<dbReference type="Proteomes" id="UP000636479">
    <property type="component" value="Unassembled WGS sequence"/>
</dbReference>
<feature type="transmembrane region" description="Helical" evidence="8">
    <location>
        <begin position="463"/>
        <end position="485"/>
    </location>
</feature>
<evidence type="ECO:0000259" key="11">
    <source>
        <dbReference type="Pfam" id="PF14703"/>
    </source>
</evidence>
<feature type="transmembrane region" description="Helical" evidence="8">
    <location>
        <begin position="573"/>
        <end position="593"/>
    </location>
</feature>
<keyword evidence="6 8" id="KW-0472">Membrane</keyword>
<feature type="compositionally biased region" description="Low complexity" evidence="7">
    <location>
        <begin position="966"/>
        <end position="990"/>
    </location>
</feature>
<organism evidence="12 13">
    <name type="scientific">Mycena indigotica</name>
    <dbReference type="NCBI Taxonomy" id="2126181"/>
    <lineage>
        <taxon>Eukaryota</taxon>
        <taxon>Fungi</taxon>
        <taxon>Dikarya</taxon>
        <taxon>Basidiomycota</taxon>
        <taxon>Agaricomycotina</taxon>
        <taxon>Agaricomycetes</taxon>
        <taxon>Agaricomycetidae</taxon>
        <taxon>Agaricales</taxon>
        <taxon>Marasmiineae</taxon>
        <taxon>Mycenaceae</taxon>
        <taxon>Mycena</taxon>
    </lineage>
</organism>
<keyword evidence="4 8" id="KW-0812">Transmembrane</keyword>
<evidence type="ECO:0000256" key="3">
    <source>
        <dbReference type="ARBA" id="ARBA00022448"/>
    </source>
</evidence>
<feature type="transmembrane region" description="Helical" evidence="8">
    <location>
        <begin position="376"/>
        <end position="400"/>
    </location>
</feature>
<feature type="transmembrane region" description="Helical" evidence="8">
    <location>
        <begin position="636"/>
        <end position="657"/>
    </location>
</feature>
<evidence type="ECO:0000256" key="1">
    <source>
        <dbReference type="ARBA" id="ARBA00004141"/>
    </source>
</evidence>
<feature type="transmembrane region" description="Helical" evidence="8">
    <location>
        <begin position="23"/>
        <end position="44"/>
    </location>
</feature>
<accession>A0A8H6TAG9</accession>
<protein>
    <submittedName>
        <fullName evidence="12">DUF221-domain-containing protein</fullName>
    </submittedName>
</protein>
<gene>
    <name evidence="12" type="ORF">MIND_00031400</name>
</gene>
<feature type="transmembrane region" description="Helical" evidence="8">
    <location>
        <begin position="599"/>
        <end position="624"/>
    </location>
</feature>
<comment type="caution">
    <text evidence="12">The sequence shown here is derived from an EMBL/GenBank/DDBJ whole genome shotgun (WGS) entry which is preliminary data.</text>
</comment>
<evidence type="ECO:0000256" key="7">
    <source>
        <dbReference type="SAM" id="MobiDB-lite"/>
    </source>
</evidence>
<keyword evidence="13" id="KW-1185">Reference proteome</keyword>
<comment type="subcellular location">
    <subcellularLocation>
        <location evidence="1">Membrane</location>
        <topology evidence="1">Multi-pass membrane protein</topology>
    </subcellularLocation>
</comment>
<feature type="domain" description="CSC1/OSCA1-like N-terminal transmembrane" evidence="10">
    <location>
        <begin position="23"/>
        <end position="173"/>
    </location>
</feature>
<dbReference type="AlphaFoldDB" id="A0A8H6TAG9"/>
<evidence type="ECO:0000256" key="8">
    <source>
        <dbReference type="SAM" id="Phobius"/>
    </source>
</evidence>
<keyword evidence="5 8" id="KW-1133">Transmembrane helix</keyword>
<dbReference type="PANTHER" id="PTHR13018">
    <property type="entry name" value="PROBABLE MEMBRANE PROTEIN DUF221-RELATED"/>
    <property type="match status" value="1"/>
</dbReference>
<dbReference type="RefSeq" id="XP_037225193.1">
    <property type="nucleotide sequence ID" value="XM_037357283.1"/>
</dbReference>
<feature type="transmembrane region" description="Helical" evidence="8">
    <location>
        <begin position="420"/>
        <end position="442"/>
    </location>
</feature>
<dbReference type="GO" id="GO:0005227">
    <property type="term" value="F:calcium-activated cation channel activity"/>
    <property type="evidence" value="ECO:0007669"/>
    <property type="project" value="InterPro"/>
</dbReference>
<evidence type="ECO:0000259" key="9">
    <source>
        <dbReference type="Pfam" id="PF02714"/>
    </source>
</evidence>
<dbReference type="EMBL" id="JACAZF010000001">
    <property type="protein sequence ID" value="KAF7315170.1"/>
    <property type="molecule type" value="Genomic_DNA"/>
</dbReference>
<feature type="compositionally biased region" description="Polar residues" evidence="7">
    <location>
        <begin position="1007"/>
        <end position="1029"/>
    </location>
</feature>
<dbReference type="OrthoDB" id="2150324at2759"/>
<dbReference type="Pfam" id="PF14703">
    <property type="entry name" value="PHM7_cyt"/>
    <property type="match status" value="1"/>
</dbReference>
<dbReference type="PANTHER" id="PTHR13018:SF149">
    <property type="entry name" value="DOMAIN PROTEIN, PUTATIVE (AFU_ORTHOLOGUE AFUA_3G11660)-RELATED"/>
    <property type="match status" value="1"/>
</dbReference>
<proteinExistence type="inferred from homology"/>
<evidence type="ECO:0000313" key="12">
    <source>
        <dbReference type="EMBL" id="KAF7315170.1"/>
    </source>
</evidence>
<dbReference type="InterPro" id="IPR045122">
    <property type="entry name" value="Csc1-like"/>
</dbReference>
<dbReference type="Pfam" id="PF02714">
    <property type="entry name" value="RSN1_7TM"/>
    <property type="match status" value="1"/>
</dbReference>
<dbReference type="GO" id="GO:0005886">
    <property type="term" value="C:plasma membrane"/>
    <property type="evidence" value="ECO:0007669"/>
    <property type="project" value="TreeGrafter"/>
</dbReference>
<comment type="similarity">
    <text evidence="2">Belongs to the CSC1 (TC 1.A.17) family.</text>
</comment>
<feature type="domain" description="CSC1/OSCA1-like cytosolic" evidence="11">
    <location>
        <begin position="197"/>
        <end position="360"/>
    </location>
</feature>
<feature type="transmembrane region" description="Helical" evidence="8">
    <location>
        <begin position="108"/>
        <end position="128"/>
    </location>
</feature>
<evidence type="ECO:0000256" key="5">
    <source>
        <dbReference type="ARBA" id="ARBA00022989"/>
    </source>
</evidence>
<evidence type="ECO:0000256" key="2">
    <source>
        <dbReference type="ARBA" id="ARBA00007779"/>
    </source>
</evidence>
<dbReference type="Pfam" id="PF13967">
    <property type="entry name" value="RSN1_TM"/>
    <property type="match status" value="1"/>
</dbReference>
<feature type="compositionally biased region" description="Polar residues" evidence="7">
    <location>
        <begin position="915"/>
        <end position="938"/>
    </location>
</feature>
<dbReference type="InterPro" id="IPR027815">
    <property type="entry name" value="CSC1/OSCA1-like_cyt"/>
</dbReference>
<feature type="transmembrane region" description="Helical" evidence="8">
    <location>
        <begin position="663"/>
        <end position="683"/>
    </location>
</feature>
<evidence type="ECO:0000259" key="10">
    <source>
        <dbReference type="Pfam" id="PF13967"/>
    </source>
</evidence>
<feature type="region of interest" description="Disordered" evidence="7">
    <location>
        <begin position="887"/>
        <end position="1044"/>
    </location>
</feature>
<feature type="transmembrane region" description="Helical" evidence="8">
    <location>
        <begin position="148"/>
        <end position="173"/>
    </location>
</feature>
<dbReference type="InterPro" id="IPR003864">
    <property type="entry name" value="CSC1/OSCA1-like_7TM"/>
</dbReference>
<feature type="compositionally biased region" description="Low complexity" evidence="7">
    <location>
        <begin position="893"/>
        <end position="902"/>
    </location>
</feature>
<sequence length="1044" mass="118401">MSALNDATNLIKDNTRALPPQAVFSQMLLMGAVSLVTILTFNILRPKNKIIYEPKVKYHVGDSKRPPRIDDSILGWLPPLIHTKEPELVEKIGLDAAAFLRFGRLMRWLFTAVAGVSCAILLPINVVYNVQNKVKNRDIFSILTIRDVSGNVLFVHVGVSYLITFLVMFFVYIHWRQMVVLRRAWFRSPEYLGAFFARTLAVRHVPKSYQSDDGLKQIFDSVRVPYPTTSVHIGRKVGKLPELIEYHNQTVRELETYLVKYLKGGVVGRKRPKVRIGGSCGCGGQKKDAIEYYTEKLKRTEGAIEDYRQHFHEHKPENYGFASMAAVPYAHVVAKILVNKHPKGTEIDLAPNPKDIIWENMSKSDAEIASKKMMGFFWLALVCFFNTVPLFVISILANLASLTTFVPFLETWNEKSNTTFNIVSGILPPAVSGVFGFFLPIIMRSLSKYMGALTNSRLDRAVIARYFTFMVISQLIIFTLLGVIWQSVEQVVIAIGKKASFKQILDNLHTLPDTINRTYINQSSYWLTYFPLRGFLVLFDLAQIVNVVWIYIKTRMFGRTPRDIREWTQPPEFQYAIYYTNILFMGAVGLSFAPLAPVVALAAAVVLWMSSIVEKYQLMFVYVTKVETGGRLWNVVINRLLFIPVLMQLLMTLTIGLQYGWTTFTWVATLPPILIIAIFKVYITRTFDNKFRYYIPTPDELAAAKIHSERADARANKLEKRFGHPALHADLFTPMLHANMMGLLSQVYQGKIARDHAKLDEYGGQKMEAQVVQGIKIAAIDHRDLEFDPNLYRRNWADVDNWDTQSISSTTIYGDSSNGHSKAYLAGYDNYLASGPMPNSPGIELARLDSMNEPLLNRGGYFNASQASISSPPSLYQEQMTREAPIHRPQSGYNDYNQQYPPQQYPPNAPYHGQDPSQYSMRPGTPTQQHQQQRSMSPGPNRMMAPDPRSMSPGPQRGMSPGPQRMMGTPNPQQQMQMQQQRSMSPGPQRMMGTPNPQMQQQHQQQRSMSPGPQRMMTPNPNQYPQRSYTPGADNMAGRGAHKG</sequence>
<evidence type="ECO:0000256" key="4">
    <source>
        <dbReference type="ARBA" id="ARBA00022692"/>
    </source>
</evidence>
<evidence type="ECO:0000256" key="6">
    <source>
        <dbReference type="ARBA" id="ARBA00023136"/>
    </source>
</evidence>
<reference evidence="12" key="1">
    <citation type="submission" date="2020-05" db="EMBL/GenBank/DDBJ databases">
        <title>Mycena genomes resolve the evolution of fungal bioluminescence.</title>
        <authorList>
            <person name="Tsai I.J."/>
        </authorList>
    </citation>
    <scope>NUCLEOTIDE SEQUENCE</scope>
    <source>
        <strain evidence="12">171206Taipei</strain>
    </source>
</reference>
<evidence type="ECO:0000313" key="13">
    <source>
        <dbReference type="Proteomes" id="UP000636479"/>
    </source>
</evidence>
<dbReference type="InterPro" id="IPR032880">
    <property type="entry name" value="CSC1/OSCA1-like_N"/>
</dbReference>
<feature type="domain" description="CSC1/OSCA1-like 7TM region" evidence="9">
    <location>
        <begin position="371"/>
        <end position="654"/>
    </location>
</feature>
<keyword evidence="3" id="KW-0813">Transport</keyword>
<dbReference type="GeneID" id="59339799"/>
<name>A0A8H6TAG9_9AGAR</name>
<feature type="transmembrane region" description="Helical" evidence="8">
    <location>
        <begin position="532"/>
        <end position="552"/>
    </location>
</feature>